<feature type="region of interest" description="Disordered" evidence="1">
    <location>
        <begin position="22"/>
        <end position="44"/>
    </location>
</feature>
<evidence type="ECO:0000313" key="3">
    <source>
        <dbReference type="EMBL" id="KAK4457369.1"/>
    </source>
</evidence>
<protein>
    <recommendedName>
        <fullName evidence="5">Dockerin type 1</fullName>
    </recommendedName>
</protein>
<reference evidence="3" key="2">
    <citation type="submission" date="2023-06" db="EMBL/GenBank/DDBJ databases">
        <authorList>
            <consortium name="Lawrence Berkeley National Laboratory"/>
            <person name="Mondo S.J."/>
            <person name="Hensen N."/>
            <person name="Bonometti L."/>
            <person name="Westerberg I."/>
            <person name="Brannstrom I.O."/>
            <person name="Guillou S."/>
            <person name="Cros-Aarteil S."/>
            <person name="Calhoun S."/>
            <person name="Haridas S."/>
            <person name="Kuo A."/>
            <person name="Pangilinan J."/>
            <person name="Riley R."/>
            <person name="Labutti K."/>
            <person name="Andreopoulos B."/>
            <person name="Lipzen A."/>
            <person name="Chen C."/>
            <person name="Yanf M."/>
            <person name="Daum C."/>
            <person name="Ng V."/>
            <person name="Clum A."/>
            <person name="Steindorff A."/>
            <person name="Ohm R."/>
            <person name="Martin F."/>
            <person name="Silar P."/>
            <person name="Natvig D."/>
            <person name="Lalanne C."/>
            <person name="Gautier V."/>
            <person name="Ament-Velasquez S.L."/>
            <person name="Kruys A."/>
            <person name="Hutchinson M.I."/>
            <person name="Powell A.J."/>
            <person name="Barry K."/>
            <person name="Miller A.N."/>
            <person name="Grigoriev I.V."/>
            <person name="Debuchy R."/>
            <person name="Gladieux P."/>
            <person name="Thoren M.H."/>
            <person name="Johannesson H."/>
        </authorList>
    </citation>
    <scope>NUCLEOTIDE SEQUENCE</scope>
    <source>
        <strain evidence="3">PSN324</strain>
    </source>
</reference>
<dbReference type="Proteomes" id="UP001321749">
    <property type="component" value="Unassembled WGS sequence"/>
</dbReference>
<comment type="caution">
    <text evidence="3">The sequence shown here is derived from an EMBL/GenBank/DDBJ whole genome shotgun (WGS) entry which is preliminary data.</text>
</comment>
<reference evidence="3" key="1">
    <citation type="journal article" date="2023" name="Mol. Phylogenet. Evol.">
        <title>Genome-scale phylogeny and comparative genomics of the fungal order Sordariales.</title>
        <authorList>
            <person name="Hensen N."/>
            <person name="Bonometti L."/>
            <person name="Westerberg I."/>
            <person name="Brannstrom I.O."/>
            <person name="Guillou S."/>
            <person name="Cros-Aarteil S."/>
            <person name="Calhoun S."/>
            <person name="Haridas S."/>
            <person name="Kuo A."/>
            <person name="Mondo S."/>
            <person name="Pangilinan J."/>
            <person name="Riley R."/>
            <person name="LaButti K."/>
            <person name="Andreopoulos B."/>
            <person name="Lipzen A."/>
            <person name="Chen C."/>
            <person name="Yan M."/>
            <person name="Daum C."/>
            <person name="Ng V."/>
            <person name="Clum A."/>
            <person name="Steindorff A."/>
            <person name="Ohm R.A."/>
            <person name="Martin F."/>
            <person name="Silar P."/>
            <person name="Natvig D.O."/>
            <person name="Lalanne C."/>
            <person name="Gautier V."/>
            <person name="Ament-Velasquez S.L."/>
            <person name="Kruys A."/>
            <person name="Hutchinson M.I."/>
            <person name="Powell A.J."/>
            <person name="Barry K."/>
            <person name="Miller A.N."/>
            <person name="Grigoriev I.V."/>
            <person name="Debuchy R."/>
            <person name="Gladieux P."/>
            <person name="Hiltunen Thoren M."/>
            <person name="Johannesson H."/>
        </authorList>
    </citation>
    <scope>NUCLEOTIDE SEQUENCE</scope>
    <source>
        <strain evidence="3">PSN324</strain>
    </source>
</reference>
<dbReference type="AlphaFoldDB" id="A0AAV9H8M0"/>
<feature type="chain" id="PRO_5043911503" description="Dockerin type 1" evidence="2">
    <location>
        <begin position="23"/>
        <end position="425"/>
    </location>
</feature>
<feature type="signal peptide" evidence="2">
    <location>
        <begin position="1"/>
        <end position="22"/>
    </location>
</feature>
<evidence type="ECO:0000313" key="4">
    <source>
        <dbReference type="Proteomes" id="UP001321749"/>
    </source>
</evidence>
<name>A0AAV9H8M0_9PEZI</name>
<dbReference type="InterPro" id="IPR045690">
    <property type="entry name" value="DUF6055"/>
</dbReference>
<organism evidence="3 4">
    <name type="scientific">Cladorrhinum samala</name>
    <dbReference type="NCBI Taxonomy" id="585594"/>
    <lineage>
        <taxon>Eukaryota</taxon>
        <taxon>Fungi</taxon>
        <taxon>Dikarya</taxon>
        <taxon>Ascomycota</taxon>
        <taxon>Pezizomycotina</taxon>
        <taxon>Sordariomycetes</taxon>
        <taxon>Sordariomycetidae</taxon>
        <taxon>Sordariales</taxon>
        <taxon>Podosporaceae</taxon>
        <taxon>Cladorrhinum</taxon>
    </lineage>
</organism>
<dbReference type="Pfam" id="PF19527">
    <property type="entry name" value="DUF6055"/>
    <property type="match status" value="1"/>
</dbReference>
<keyword evidence="4" id="KW-1185">Reference proteome</keyword>
<dbReference type="EMBL" id="MU865119">
    <property type="protein sequence ID" value="KAK4457369.1"/>
    <property type="molecule type" value="Genomic_DNA"/>
</dbReference>
<sequence length="425" mass="46356">MGNWVQILALGALAAAPPAVSQQTPPAQFTANPKVGPGGTRWKDSPHFRIYNPTSDAVADKTIGYLEAAYSCFVEDLKWRSPGLSFRQDHDNGPWNKVNIYQVDSLPGAAANTPTDLNLGLSWLNVVKTYMNEPSVVVHEFGHALTYSARWWIDQTRTGAWWESVANFVADLYLTSTHCAKARAKYNQPEGATLIDLKKVIGDSFQVIVDGTANTANHYQAWPFLTYAFNNPDGIQGLGTTIFPNVWTQYKRNSDETPLHVLERLIAPGGTRIQTVVARYWARMAFVDIGHPKAQAMFNSQRRTLNYANLDSQGNGRYRVKSARRPRYMGANIIPLKTTSGNVAVAVTGNSAPITAILAVKGQNGAVRYVDLPNGSGQAVVASGEEAALVVVNTPNSLVLFDPFKLTAETNNGVDYQVQLTGATA</sequence>
<evidence type="ECO:0008006" key="5">
    <source>
        <dbReference type="Google" id="ProtNLM"/>
    </source>
</evidence>
<evidence type="ECO:0000256" key="1">
    <source>
        <dbReference type="SAM" id="MobiDB-lite"/>
    </source>
</evidence>
<accession>A0AAV9H8M0</accession>
<gene>
    <name evidence="3" type="ORF">QBC42DRAFT_188721</name>
</gene>
<proteinExistence type="predicted"/>
<feature type="compositionally biased region" description="Polar residues" evidence="1">
    <location>
        <begin position="22"/>
        <end position="31"/>
    </location>
</feature>
<evidence type="ECO:0000256" key="2">
    <source>
        <dbReference type="SAM" id="SignalP"/>
    </source>
</evidence>
<keyword evidence="2" id="KW-0732">Signal</keyword>